<sequence length="363" mass="41592">MENQENIVKYEEASAFISPAFCGLLIIYIYIIIIIIIMIVGCRVFVISFIYFEPLFFLQEYIVNSRGIKVFTCRWSPANDQPKALIFLCHGYGMECSVSMRGCATRLVKAGYEVHGMDCEGHGKSPGLLGLVSDFDNLIDDLSEHFTNICEMRENRKKMRILMGESMGGAMALRLHRKKPDYWDGAVLVAPMCKIADDMKPSPVVVKILVSLSRIIPTWKLTPTPDIIDIAFRDPKVRKEVRTNRYTYKGRPRLQTSYQLYKASLDLEKRLEEVSLPFLVLHGEDDKVTDPSVSKVLYESARATDKKLKLYPGMWHSLSYGELPENLDTVFSDIVEWLDKRYSARCFELEDQLKHANDKVICT</sequence>
<dbReference type="GO" id="GO:0016787">
    <property type="term" value="F:hydrolase activity"/>
    <property type="evidence" value="ECO:0007669"/>
    <property type="project" value="UniProtKB-ARBA"/>
</dbReference>
<dbReference type="Gene3D" id="3.40.50.1820">
    <property type="entry name" value="alpha/beta hydrolase"/>
    <property type="match status" value="1"/>
</dbReference>
<dbReference type="SUPFAM" id="SSF53474">
    <property type="entry name" value="alpha/beta-Hydrolases"/>
    <property type="match status" value="1"/>
</dbReference>
<feature type="transmembrane region" description="Helical" evidence="1">
    <location>
        <begin position="21"/>
        <end position="52"/>
    </location>
</feature>
<dbReference type="Proteomes" id="UP000250235">
    <property type="component" value="Unassembled WGS sequence"/>
</dbReference>
<reference evidence="3 4" key="1">
    <citation type="journal article" date="2015" name="Proc. Natl. Acad. Sci. U.S.A.">
        <title>The resurrection genome of Boea hygrometrica: A blueprint for survival of dehydration.</title>
        <authorList>
            <person name="Xiao L."/>
            <person name="Yang G."/>
            <person name="Zhang L."/>
            <person name="Yang X."/>
            <person name="Zhao S."/>
            <person name="Ji Z."/>
            <person name="Zhou Q."/>
            <person name="Hu M."/>
            <person name="Wang Y."/>
            <person name="Chen M."/>
            <person name="Xu Y."/>
            <person name="Jin H."/>
            <person name="Xiao X."/>
            <person name="Hu G."/>
            <person name="Bao F."/>
            <person name="Hu Y."/>
            <person name="Wan P."/>
            <person name="Li L."/>
            <person name="Deng X."/>
            <person name="Kuang T."/>
            <person name="Xiang C."/>
            <person name="Zhu J.K."/>
            <person name="Oliver M.J."/>
            <person name="He Y."/>
        </authorList>
    </citation>
    <scope>NUCLEOTIDE SEQUENCE [LARGE SCALE GENOMIC DNA]</scope>
    <source>
        <strain evidence="4">cv. XS01</strain>
    </source>
</reference>
<keyword evidence="1" id="KW-0472">Membrane</keyword>
<dbReference type="EMBL" id="KQ993790">
    <property type="protein sequence ID" value="KZV48963.1"/>
    <property type="molecule type" value="Genomic_DNA"/>
</dbReference>
<protein>
    <submittedName>
        <fullName evidence="3">Caffeoylshikimate esterase</fullName>
    </submittedName>
</protein>
<dbReference type="PANTHER" id="PTHR11614">
    <property type="entry name" value="PHOSPHOLIPASE-RELATED"/>
    <property type="match status" value="1"/>
</dbReference>
<dbReference type="Pfam" id="PF12146">
    <property type="entry name" value="Hydrolase_4"/>
    <property type="match status" value="1"/>
</dbReference>
<evidence type="ECO:0000313" key="3">
    <source>
        <dbReference type="EMBL" id="KZV48963.1"/>
    </source>
</evidence>
<dbReference type="InterPro" id="IPR051044">
    <property type="entry name" value="MAG_DAG_Lipase"/>
</dbReference>
<dbReference type="InterPro" id="IPR029058">
    <property type="entry name" value="AB_hydrolase_fold"/>
</dbReference>
<organism evidence="3 4">
    <name type="scientific">Dorcoceras hygrometricum</name>
    <dbReference type="NCBI Taxonomy" id="472368"/>
    <lineage>
        <taxon>Eukaryota</taxon>
        <taxon>Viridiplantae</taxon>
        <taxon>Streptophyta</taxon>
        <taxon>Embryophyta</taxon>
        <taxon>Tracheophyta</taxon>
        <taxon>Spermatophyta</taxon>
        <taxon>Magnoliopsida</taxon>
        <taxon>eudicotyledons</taxon>
        <taxon>Gunneridae</taxon>
        <taxon>Pentapetalae</taxon>
        <taxon>asterids</taxon>
        <taxon>lamiids</taxon>
        <taxon>Lamiales</taxon>
        <taxon>Gesneriaceae</taxon>
        <taxon>Didymocarpoideae</taxon>
        <taxon>Trichosporeae</taxon>
        <taxon>Loxocarpinae</taxon>
        <taxon>Dorcoceras</taxon>
    </lineage>
</organism>
<dbReference type="InterPro" id="IPR022742">
    <property type="entry name" value="Hydrolase_4"/>
</dbReference>
<evidence type="ECO:0000313" key="4">
    <source>
        <dbReference type="Proteomes" id="UP000250235"/>
    </source>
</evidence>
<evidence type="ECO:0000259" key="2">
    <source>
        <dbReference type="Pfam" id="PF12146"/>
    </source>
</evidence>
<evidence type="ECO:0000256" key="1">
    <source>
        <dbReference type="SAM" id="Phobius"/>
    </source>
</evidence>
<keyword evidence="1" id="KW-1133">Transmembrane helix</keyword>
<proteinExistence type="predicted"/>
<feature type="domain" description="Serine aminopeptidase S33" evidence="2">
    <location>
        <begin position="81"/>
        <end position="318"/>
    </location>
</feature>
<accession>A0A2Z7CQB7</accession>
<dbReference type="InterPro" id="IPR000073">
    <property type="entry name" value="AB_hydrolase_1"/>
</dbReference>
<gene>
    <name evidence="3" type="ORF">F511_09559</name>
</gene>
<name>A0A2Z7CQB7_9LAMI</name>
<keyword evidence="4" id="KW-1185">Reference proteome</keyword>
<dbReference type="AlphaFoldDB" id="A0A2Z7CQB7"/>
<keyword evidence="1" id="KW-0812">Transmembrane</keyword>
<dbReference type="PRINTS" id="PR00111">
    <property type="entry name" value="ABHYDROLASE"/>
</dbReference>
<dbReference type="OrthoDB" id="2498029at2759"/>
<dbReference type="FunFam" id="3.40.50.1820:FF:000036">
    <property type="entry name" value="Alpha/beta-Hydrolases superfamily protein"/>
    <property type="match status" value="1"/>
</dbReference>